<organism evidence="1 2">
    <name type="scientific">Herminiimonas arsenicoxydans</name>
    <dbReference type="NCBI Taxonomy" id="204773"/>
    <lineage>
        <taxon>Bacteria</taxon>
        <taxon>Pseudomonadati</taxon>
        <taxon>Pseudomonadota</taxon>
        <taxon>Betaproteobacteria</taxon>
        <taxon>Burkholderiales</taxon>
        <taxon>Oxalobacteraceae</taxon>
        <taxon>Herminiimonas</taxon>
    </lineage>
</organism>
<gene>
    <name evidence="1" type="ordered locus">HEAR2305</name>
</gene>
<evidence type="ECO:0000313" key="2">
    <source>
        <dbReference type="Proteomes" id="UP000006697"/>
    </source>
</evidence>
<dbReference type="EMBL" id="CU207211">
    <property type="protein sequence ID" value="CAL62436.1"/>
    <property type="molecule type" value="Genomic_DNA"/>
</dbReference>
<keyword evidence="2" id="KW-1185">Reference proteome</keyword>
<evidence type="ECO:0000313" key="1">
    <source>
        <dbReference type="EMBL" id="CAL62436.1"/>
    </source>
</evidence>
<proteinExistence type="predicted"/>
<name>A4G7E9_HERAR</name>
<dbReference type="STRING" id="204773.HEAR2305"/>
<dbReference type="AlphaFoldDB" id="A4G7E9"/>
<accession>A4G7E9</accession>
<protein>
    <submittedName>
        <fullName evidence="1">Uncharacterized protein</fullName>
    </submittedName>
</protein>
<reference evidence="1 2" key="1">
    <citation type="journal article" date="2007" name="PLoS Genet.">
        <title>A tale of two oxidation states: bacterial colonization of arsenic-rich environments.</title>
        <authorList>
            <person name="Muller D."/>
            <person name="Medigue C."/>
            <person name="Koechler S."/>
            <person name="Barbe V."/>
            <person name="Barakat M."/>
            <person name="Talla E."/>
            <person name="Bonnefoy V."/>
            <person name="Krin E."/>
            <person name="Arsene-Ploetze F."/>
            <person name="Carapito C."/>
            <person name="Chandler M."/>
            <person name="Cournoyer B."/>
            <person name="Cruveiller S."/>
            <person name="Dossat C."/>
            <person name="Duval S."/>
            <person name="Heymann M."/>
            <person name="Leize E."/>
            <person name="Lieutaud A."/>
            <person name="Lievremont D."/>
            <person name="Makita Y."/>
            <person name="Mangenot S."/>
            <person name="Nitschke W."/>
            <person name="Ortet P."/>
            <person name="Perdrial N."/>
            <person name="Schoepp B."/>
            <person name="Siguier N."/>
            <person name="Simeonova D.D."/>
            <person name="Rouy Z."/>
            <person name="Segurens B."/>
            <person name="Turlin E."/>
            <person name="Vallenet D."/>
            <person name="Van Dorsselaer A."/>
            <person name="Weiss S."/>
            <person name="Weissenbach J."/>
            <person name="Lett M.C."/>
            <person name="Danchin A."/>
            <person name="Bertin P.N."/>
        </authorList>
    </citation>
    <scope>NUCLEOTIDE SEQUENCE [LARGE SCALE GENOMIC DNA]</scope>
    <source>
        <strain evidence="2">ULPAs1</strain>
    </source>
</reference>
<dbReference type="HOGENOM" id="CLU_2069886_0_0_4"/>
<sequence length="118" mass="12987">MSLALAQRQYDRMEPVAATAEDWTPLARRTVTDSDVEQFIAVIAEEGTYPDCLGMHRNAGSVYAAIAQQWVKDKEAVGQIIGPAFWQWAKSAAHVAEFGKPIQLAELPAILQKQAGFK</sequence>
<dbReference type="Proteomes" id="UP000006697">
    <property type="component" value="Chromosome"/>
</dbReference>
<dbReference type="KEGG" id="har:HEAR2305"/>